<keyword evidence="3" id="KW-0949">S-adenosyl-L-methionine</keyword>
<dbReference type="SFLD" id="SFLDG01384">
    <property type="entry name" value="thioether_bond_formation_requi"/>
    <property type="match status" value="1"/>
</dbReference>
<dbReference type="Pfam" id="PF04055">
    <property type="entry name" value="Radical_SAM"/>
    <property type="match status" value="1"/>
</dbReference>
<keyword evidence="6" id="KW-0411">Iron-sulfur</keyword>
<gene>
    <name evidence="9" type="ORF">EI684_09005</name>
</gene>
<dbReference type="GO" id="GO:0051539">
    <property type="term" value="F:4 iron, 4 sulfur cluster binding"/>
    <property type="evidence" value="ECO:0007669"/>
    <property type="project" value="UniProtKB-KW"/>
</dbReference>
<evidence type="ECO:0000256" key="2">
    <source>
        <dbReference type="ARBA" id="ARBA00022485"/>
    </source>
</evidence>
<evidence type="ECO:0000256" key="3">
    <source>
        <dbReference type="ARBA" id="ARBA00022691"/>
    </source>
</evidence>
<organism evidence="9 10">
    <name type="scientific">Candidatus Viridilinea halotolerans</name>
    <dbReference type="NCBI Taxonomy" id="2491704"/>
    <lineage>
        <taxon>Bacteria</taxon>
        <taxon>Bacillati</taxon>
        <taxon>Chloroflexota</taxon>
        <taxon>Chloroflexia</taxon>
        <taxon>Chloroflexales</taxon>
        <taxon>Chloroflexineae</taxon>
        <taxon>Oscillochloridaceae</taxon>
        <taxon>Candidatus Viridilinea</taxon>
    </lineage>
</organism>
<dbReference type="SFLD" id="SFLDG01067">
    <property type="entry name" value="SPASM/twitch_domain_containing"/>
    <property type="match status" value="1"/>
</dbReference>
<dbReference type="GO" id="GO:0046872">
    <property type="term" value="F:metal ion binding"/>
    <property type="evidence" value="ECO:0007669"/>
    <property type="project" value="UniProtKB-KW"/>
</dbReference>
<evidence type="ECO:0000313" key="9">
    <source>
        <dbReference type="EMBL" id="RRR73355.1"/>
    </source>
</evidence>
<dbReference type="PROSITE" id="PS01305">
    <property type="entry name" value="MOAA_NIFB_PQQE"/>
    <property type="match status" value="1"/>
</dbReference>
<dbReference type="InterPro" id="IPR000385">
    <property type="entry name" value="MoaA_NifB_PqqE_Fe-S-bd_CS"/>
</dbReference>
<dbReference type="NCBIfam" id="TIGR04085">
    <property type="entry name" value="rSAM_more_4Fe4S"/>
    <property type="match status" value="1"/>
</dbReference>
<dbReference type="AlphaFoldDB" id="A0A426U1T6"/>
<dbReference type="InterPro" id="IPR023867">
    <property type="entry name" value="Sulphatase_maturase_rSAM"/>
</dbReference>
<dbReference type="InterPro" id="IPR007197">
    <property type="entry name" value="rSAM"/>
</dbReference>
<dbReference type="EMBL" id="RSAS01000345">
    <property type="protein sequence ID" value="RRR73355.1"/>
    <property type="molecule type" value="Genomic_DNA"/>
</dbReference>
<keyword evidence="4" id="KW-0479">Metal-binding</keyword>
<evidence type="ECO:0000256" key="5">
    <source>
        <dbReference type="ARBA" id="ARBA00023004"/>
    </source>
</evidence>
<dbReference type="Gene3D" id="3.20.20.70">
    <property type="entry name" value="Aldolase class I"/>
    <property type="match status" value="1"/>
</dbReference>
<reference evidence="9 10" key="1">
    <citation type="submission" date="2018-12" db="EMBL/GenBank/DDBJ databases">
        <title>Genome Sequence of Candidatus Viridilinea halotolerans isolated from saline sulfide-rich spring.</title>
        <authorList>
            <person name="Grouzdev D.S."/>
            <person name="Burganskaya E.I."/>
            <person name="Krutkina M.S."/>
            <person name="Sukhacheva M.V."/>
            <person name="Gorlenko V.M."/>
        </authorList>
    </citation>
    <scope>NUCLEOTIDE SEQUENCE [LARGE SCALE GENOMIC DNA]</scope>
    <source>
        <strain evidence="9">Chok-6</strain>
    </source>
</reference>
<dbReference type="PANTHER" id="PTHR43273:SF3">
    <property type="entry name" value="ANAEROBIC SULFATASE-MATURATING ENZYME HOMOLOG ASLB-RELATED"/>
    <property type="match status" value="1"/>
</dbReference>
<evidence type="ECO:0000256" key="7">
    <source>
        <dbReference type="ARBA" id="ARBA00023601"/>
    </source>
</evidence>
<evidence type="ECO:0000256" key="4">
    <source>
        <dbReference type="ARBA" id="ARBA00022723"/>
    </source>
</evidence>
<dbReference type="CDD" id="cd01335">
    <property type="entry name" value="Radical_SAM"/>
    <property type="match status" value="1"/>
</dbReference>
<evidence type="ECO:0000256" key="1">
    <source>
        <dbReference type="ARBA" id="ARBA00001966"/>
    </source>
</evidence>
<accession>A0A426U1T6</accession>
<dbReference type="SFLD" id="SFLDG01386">
    <property type="entry name" value="main_SPASM_domain-containing"/>
    <property type="match status" value="1"/>
</dbReference>
<name>A0A426U1T6_9CHLR</name>
<keyword evidence="5" id="KW-0408">Iron</keyword>
<comment type="similarity">
    <text evidence="7">Belongs to the radical SAM superfamily. Anaerobic sulfatase-maturating enzyme family.</text>
</comment>
<sequence>MVQILVPQLPPAALNDCRLARPLSAHSTLVSSPILPLEWLRPHPLLRTLPLDDEHVVAFVPSLSHVAVLNQAALALLERLPLSAAEELGSAAGALHAMAARGLLVAATQPSPPAPPPSPVLSAWLHVTNACNLRCSYCYINKTTARMTPEMACAAVDTIVDTALRYGYREVALKYAGGEPLMALTTVAAAHTHAQTRCAAAGLTLQATLLTNGTMLSPARAAQLRELDLGLTVSLDGLTLSHDAQRPDRRGAGSADTVRAGIANAHAAGLAPTVAITVTGASIGAVPELVAWLLEQELPFTVSFARNQECSRERSAMLAEEQQIIVGMRAIYATVAANPPRWSLLGTLLDRADLSYAHGGACAAGKDYMVIDHEGHIAACQMVLDQPVADLTHPDPLGAIRADRNLPLGVPVDEKAGCRDCAWRYWCGGGCPIATLRATGRTDVKSPYCNIYTALFPDLLRLEGLRLLTRGE</sequence>
<evidence type="ECO:0000313" key="10">
    <source>
        <dbReference type="Proteomes" id="UP000280307"/>
    </source>
</evidence>
<evidence type="ECO:0000259" key="8">
    <source>
        <dbReference type="Pfam" id="PF04055"/>
    </source>
</evidence>
<proteinExistence type="inferred from homology"/>
<dbReference type="InterPro" id="IPR013785">
    <property type="entry name" value="Aldolase_TIM"/>
</dbReference>
<comment type="cofactor">
    <cofactor evidence="1">
        <name>[4Fe-4S] cluster</name>
        <dbReference type="ChEBI" id="CHEBI:49883"/>
    </cofactor>
</comment>
<comment type="caution">
    <text evidence="9">The sequence shown here is derived from an EMBL/GenBank/DDBJ whole genome shotgun (WGS) entry which is preliminary data.</text>
</comment>
<protein>
    <submittedName>
        <fullName evidence="9">Radical SAM protein</fullName>
    </submittedName>
</protein>
<dbReference type="SFLD" id="SFLDS00029">
    <property type="entry name" value="Radical_SAM"/>
    <property type="match status" value="1"/>
</dbReference>
<dbReference type="PANTHER" id="PTHR43273">
    <property type="entry name" value="ANAEROBIC SULFATASE-MATURATING ENZYME HOMOLOG ASLB-RELATED"/>
    <property type="match status" value="1"/>
</dbReference>
<dbReference type="InterPro" id="IPR023885">
    <property type="entry name" value="4Fe4S-binding_SPASM_dom"/>
</dbReference>
<feature type="domain" description="Radical SAM core" evidence="8">
    <location>
        <begin position="127"/>
        <end position="278"/>
    </location>
</feature>
<evidence type="ECO:0000256" key="6">
    <source>
        <dbReference type="ARBA" id="ARBA00023014"/>
    </source>
</evidence>
<dbReference type="GO" id="GO:0016491">
    <property type="term" value="F:oxidoreductase activity"/>
    <property type="evidence" value="ECO:0007669"/>
    <property type="project" value="InterPro"/>
</dbReference>
<dbReference type="SUPFAM" id="SSF102114">
    <property type="entry name" value="Radical SAM enzymes"/>
    <property type="match status" value="1"/>
</dbReference>
<dbReference type="Proteomes" id="UP000280307">
    <property type="component" value="Unassembled WGS sequence"/>
</dbReference>
<keyword evidence="2" id="KW-0004">4Fe-4S</keyword>
<dbReference type="InterPro" id="IPR058240">
    <property type="entry name" value="rSAM_sf"/>
</dbReference>